<dbReference type="SUPFAM" id="SSF51735">
    <property type="entry name" value="NAD(P)-binding Rossmann-fold domains"/>
    <property type="match status" value="1"/>
</dbReference>
<dbReference type="InterPro" id="IPR036291">
    <property type="entry name" value="NAD(P)-bd_dom_sf"/>
</dbReference>
<dbReference type="EC" id="1.5.1.2" evidence="9 10"/>
<protein>
    <recommendedName>
        <fullName evidence="9 10">Pyrroline-5-carboxylate reductase</fullName>
        <shortName evidence="9">P5C reductase</shortName>
        <shortName evidence="9">P5CR</shortName>
        <ecNumber evidence="9 10">1.5.1.2</ecNumber>
    </recommendedName>
    <alternativeName>
        <fullName evidence="9">PCA reductase</fullName>
    </alternativeName>
</protein>
<comment type="catalytic activity">
    <reaction evidence="9">
        <text>L-proline + NAD(+) = (S)-1-pyrroline-5-carboxylate + NADH + 2 H(+)</text>
        <dbReference type="Rhea" id="RHEA:14105"/>
        <dbReference type="ChEBI" id="CHEBI:15378"/>
        <dbReference type="ChEBI" id="CHEBI:17388"/>
        <dbReference type="ChEBI" id="CHEBI:57540"/>
        <dbReference type="ChEBI" id="CHEBI:57945"/>
        <dbReference type="ChEBI" id="CHEBI:60039"/>
        <dbReference type="EC" id="1.5.1.2"/>
    </reaction>
</comment>
<dbReference type="AlphaFoldDB" id="A0A6N4TMX8"/>
<comment type="subcellular location">
    <subcellularLocation>
        <location evidence="1 9">Cytoplasm</location>
    </subcellularLocation>
</comment>
<dbReference type="GO" id="GO:0005737">
    <property type="term" value="C:cytoplasm"/>
    <property type="evidence" value="ECO:0007669"/>
    <property type="project" value="UniProtKB-SubCell"/>
</dbReference>
<dbReference type="InterPro" id="IPR008927">
    <property type="entry name" value="6-PGluconate_DH-like_C_sf"/>
</dbReference>
<dbReference type="PROSITE" id="PS00521">
    <property type="entry name" value="P5CR"/>
    <property type="match status" value="1"/>
</dbReference>
<comment type="pathway">
    <text evidence="9 12">Amino-acid biosynthesis; L-proline biosynthesis; L-proline from L-glutamate 5-semialdehyde: step 1/1.</text>
</comment>
<evidence type="ECO:0000259" key="13">
    <source>
        <dbReference type="Pfam" id="PF03807"/>
    </source>
</evidence>
<feature type="domain" description="Pyrroline-5-carboxylate reductase catalytic N-terminal" evidence="13">
    <location>
        <begin position="4"/>
        <end position="97"/>
    </location>
</feature>
<dbReference type="GO" id="GO:0055129">
    <property type="term" value="P:L-proline biosynthetic process"/>
    <property type="evidence" value="ECO:0007669"/>
    <property type="project" value="UniProtKB-UniRule"/>
</dbReference>
<gene>
    <name evidence="9 15" type="primary">proC</name>
    <name evidence="15" type="ORF">Aargi30884_27270</name>
</gene>
<keyword evidence="4 9" id="KW-0028">Amino-acid biosynthesis</keyword>
<dbReference type="PIRSF" id="PIRSF000193">
    <property type="entry name" value="Pyrrol-5-carb_rd"/>
    <property type="match status" value="1"/>
</dbReference>
<evidence type="ECO:0000256" key="4">
    <source>
        <dbReference type="ARBA" id="ARBA00022605"/>
    </source>
</evidence>
<evidence type="ECO:0000313" key="16">
    <source>
        <dbReference type="Proteomes" id="UP000464754"/>
    </source>
</evidence>
<dbReference type="NCBIfam" id="TIGR00112">
    <property type="entry name" value="proC"/>
    <property type="match status" value="1"/>
</dbReference>
<reference evidence="16" key="1">
    <citation type="submission" date="2019-05" db="EMBL/GenBank/DDBJ databases">
        <title>Complete genome sequencing of Absiella argi strain JCM 30884.</title>
        <authorList>
            <person name="Sakamoto M."/>
            <person name="Murakami T."/>
            <person name="Mori H."/>
        </authorList>
    </citation>
    <scope>NUCLEOTIDE SEQUENCE [LARGE SCALE GENOMIC DNA]</scope>
    <source>
        <strain evidence="16">JCM 30884</strain>
    </source>
</reference>
<dbReference type="InterPro" id="IPR028939">
    <property type="entry name" value="P5C_Rdtase_cat_N"/>
</dbReference>
<organism evidence="15 16">
    <name type="scientific">Amedibacterium intestinale</name>
    <dbReference type="NCBI Taxonomy" id="2583452"/>
    <lineage>
        <taxon>Bacteria</taxon>
        <taxon>Bacillati</taxon>
        <taxon>Bacillota</taxon>
        <taxon>Erysipelotrichia</taxon>
        <taxon>Erysipelotrichales</taxon>
        <taxon>Erysipelotrichaceae</taxon>
        <taxon>Amedibacterium</taxon>
    </lineage>
</organism>
<dbReference type="Proteomes" id="UP000464754">
    <property type="component" value="Chromosome"/>
</dbReference>
<dbReference type="Gene3D" id="3.40.50.720">
    <property type="entry name" value="NAD(P)-binding Rossmann-like Domain"/>
    <property type="match status" value="1"/>
</dbReference>
<accession>A0A6N4TMX8</accession>
<comment type="function">
    <text evidence="8 9">Catalyzes the reduction of 1-pyrroline-5-carboxylate (PCA) to L-proline.</text>
</comment>
<evidence type="ECO:0000256" key="12">
    <source>
        <dbReference type="RuleBase" id="RU003903"/>
    </source>
</evidence>
<name>A0A6N4TMX8_9FIRM</name>
<feature type="binding site" evidence="11">
    <location>
        <position position="57"/>
    </location>
    <ligand>
        <name>NADPH</name>
        <dbReference type="ChEBI" id="CHEBI:57783"/>
    </ligand>
</feature>
<keyword evidence="3 9" id="KW-0963">Cytoplasm</keyword>
<keyword evidence="16" id="KW-1185">Reference proteome</keyword>
<keyword evidence="5 9" id="KW-0641">Proline biosynthesis</keyword>
<evidence type="ECO:0000259" key="14">
    <source>
        <dbReference type="Pfam" id="PF14748"/>
    </source>
</evidence>
<dbReference type="HAMAP" id="MF_01925">
    <property type="entry name" value="P5C_reductase"/>
    <property type="match status" value="1"/>
</dbReference>
<dbReference type="SUPFAM" id="SSF48179">
    <property type="entry name" value="6-phosphogluconate dehydrogenase C-terminal domain-like"/>
    <property type="match status" value="1"/>
</dbReference>
<dbReference type="Pfam" id="PF03807">
    <property type="entry name" value="F420_oxidored"/>
    <property type="match status" value="1"/>
</dbReference>
<feature type="binding site" evidence="11">
    <location>
        <begin position="8"/>
        <end position="13"/>
    </location>
    <ligand>
        <name>NADP(+)</name>
        <dbReference type="ChEBI" id="CHEBI:58349"/>
    </ligand>
</feature>
<dbReference type="RefSeq" id="WP_115715611.1">
    <property type="nucleotide sequence ID" value="NZ_AP019695.1"/>
</dbReference>
<comment type="similarity">
    <text evidence="2 9 12">Belongs to the pyrroline-5-carboxylate reductase family.</text>
</comment>
<dbReference type="InterPro" id="IPR029036">
    <property type="entry name" value="P5CR_dimer"/>
</dbReference>
<evidence type="ECO:0000313" key="15">
    <source>
        <dbReference type="EMBL" id="BBK23824.1"/>
    </source>
</evidence>
<evidence type="ECO:0000256" key="11">
    <source>
        <dbReference type="PIRSR" id="PIRSR000193-1"/>
    </source>
</evidence>
<dbReference type="Gene3D" id="1.10.3730.10">
    <property type="entry name" value="ProC C-terminal domain-like"/>
    <property type="match status" value="1"/>
</dbReference>
<dbReference type="GO" id="GO:0004735">
    <property type="term" value="F:pyrroline-5-carboxylate reductase activity"/>
    <property type="evidence" value="ECO:0007669"/>
    <property type="project" value="UniProtKB-UniRule"/>
</dbReference>
<dbReference type="PANTHER" id="PTHR11645:SF0">
    <property type="entry name" value="PYRROLINE-5-CARBOXYLATE REDUCTASE 3"/>
    <property type="match status" value="1"/>
</dbReference>
<keyword evidence="6 9" id="KW-0521">NADP</keyword>
<evidence type="ECO:0000256" key="8">
    <source>
        <dbReference type="ARBA" id="ARBA00058118"/>
    </source>
</evidence>
<keyword evidence="7 9" id="KW-0560">Oxidoreductase</keyword>
<evidence type="ECO:0000256" key="7">
    <source>
        <dbReference type="ARBA" id="ARBA00023002"/>
    </source>
</evidence>
<evidence type="ECO:0000256" key="10">
    <source>
        <dbReference type="NCBIfam" id="TIGR00112"/>
    </source>
</evidence>
<feature type="domain" description="Pyrroline-5-carboxylate reductase dimerisation" evidence="14">
    <location>
        <begin position="162"/>
        <end position="266"/>
    </location>
</feature>
<evidence type="ECO:0000256" key="1">
    <source>
        <dbReference type="ARBA" id="ARBA00004496"/>
    </source>
</evidence>
<dbReference type="KEGG" id="aarg:Aargi30884_27270"/>
<dbReference type="InterPro" id="IPR000304">
    <property type="entry name" value="Pyrroline-COOH_reductase"/>
</dbReference>
<evidence type="ECO:0000256" key="2">
    <source>
        <dbReference type="ARBA" id="ARBA00005525"/>
    </source>
</evidence>
<dbReference type="EMBL" id="AP019695">
    <property type="protein sequence ID" value="BBK23824.1"/>
    <property type="molecule type" value="Genomic_DNA"/>
</dbReference>
<comment type="catalytic activity">
    <reaction evidence="9 12">
        <text>L-proline + NADP(+) = (S)-1-pyrroline-5-carboxylate + NADPH + 2 H(+)</text>
        <dbReference type="Rhea" id="RHEA:14109"/>
        <dbReference type="ChEBI" id="CHEBI:15378"/>
        <dbReference type="ChEBI" id="CHEBI:17388"/>
        <dbReference type="ChEBI" id="CHEBI:57783"/>
        <dbReference type="ChEBI" id="CHEBI:58349"/>
        <dbReference type="ChEBI" id="CHEBI:60039"/>
        <dbReference type="EC" id="1.5.1.2"/>
    </reaction>
</comment>
<evidence type="ECO:0000256" key="6">
    <source>
        <dbReference type="ARBA" id="ARBA00022857"/>
    </source>
</evidence>
<evidence type="ECO:0000256" key="9">
    <source>
        <dbReference type="HAMAP-Rule" id="MF_01925"/>
    </source>
</evidence>
<dbReference type="PANTHER" id="PTHR11645">
    <property type="entry name" value="PYRROLINE-5-CARBOXYLATE REDUCTASE"/>
    <property type="match status" value="1"/>
</dbReference>
<dbReference type="Pfam" id="PF14748">
    <property type="entry name" value="P5CR_dimer"/>
    <property type="match status" value="1"/>
</dbReference>
<proteinExistence type="inferred from homology"/>
<evidence type="ECO:0000256" key="3">
    <source>
        <dbReference type="ARBA" id="ARBA00022490"/>
    </source>
</evidence>
<dbReference type="UniPathway" id="UPA00098">
    <property type="reaction ID" value="UER00361"/>
</dbReference>
<evidence type="ECO:0000256" key="5">
    <source>
        <dbReference type="ARBA" id="ARBA00022650"/>
    </source>
</evidence>
<sequence>MSKKIGFIGSGNMGGAMIGGIIKASLTAKENIYVSDINEASLNKMKESYGVNTTTDNAELAKECDIIVLSVKPFLYPVVINQIKDVVKEDVIIVVIAAGQSSAAVAELFGKEIKVVKTMPNTPALVGEGMAAIAPAKNVSKEETEEIVAIFNSFGKCEIVPEHLMDAVTAVSGSSPAYVYMLIEAMADAAVVEGMPRPQAYKFAAQSVLGSAKMVLETGKHPGELKDMVCSPGGTTIAAVAKLEETGFRSSIMQGMKACADKSREMSK</sequence>
<dbReference type="FunFam" id="3.40.50.720:FF:000190">
    <property type="entry name" value="Pyrroline-5-carboxylate reductase"/>
    <property type="match status" value="1"/>
</dbReference>
<dbReference type="FunFam" id="1.10.3730.10:FF:000001">
    <property type="entry name" value="Pyrroline-5-carboxylate reductase"/>
    <property type="match status" value="1"/>
</dbReference>
<dbReference type="InterPro" id="IPR053790">
    <property type="entry name" value="P5CR-like_CS"/>
</dbReference>